<dbReference type="RefSeq" id="YP_009478260.1">
    <property type="nucleotide sequence ID" value="NC_037479.1"/>
</dbReference>
<keyword evidence="6 7" id="KW-0472">Membrane</keyword>
<evidence type="ECO:0000256" key="6">
    <source>
        <dbReference type="ARBA" id="ARBA00023136"/>
    </source>
</evidence>
<dbReference type="NCBIfam" id="TIGR00969">
    <property type="entry name" value="3a0106s02"/>
    <property type="match status" value="1"/>
</dbReference>
<protein>
    <recommendedName>
        <fullName evidence="7">Sulfate transport system permease protein CysT</fullName>
    </recommendedName>
</protein>
<name>A0A2Z6BEL8_9CHLO</name>
<accession>A0A2Z6BEL8</accession>
<feature type="transmembrane region" description="Helical" evidence="7">
    <location>
        <begin position="90"/>
        <end position="116"/>
    </location>
</feature>
<dbReference type="EMBL" id="AP018372">
    <property type="protein sequence ID" value="BBD20167.1"/>
    <property type="molecule type" value="Genomic_DNA"/>
</dbReference>
<dbReference type="InterPro" id="IPR000515">
    <property type="entry name" value="MetI-like"/>
</dbReference>
<dbReference type="Gene3D" id="1.10.3720.10">
    <property type="entry name" value="MetI-like"/>
    <property type="match status" value="1"/>
</dbReference>
<dbReference type="InterPro" id="IPR011865">
    <property type="entry name" value="CysT_permease"/>
</dbReference>
<reference evidence="9" key="1">
    <citation type="journal article" date="2018" name="Sci. Rep.">
        <title>Multiple losses of photosynthesis and convergent reductive genome evolution in the colourless green algae Prototheca.</title>
        <authorList>
            <person name="Suzuki S."/>
            <person name="Endoh R."/>
            <person name="Manabe R.I."/>
            <person name="Ohkuma M."/>
            <person name="Hirakawa Y."/>
        </authorList>
    </citation>
    <scope>NUCLEOTIDE SEQUENCE</scope>
    <source>
        <strain evidence="9">JCM 9641</strain>
    </source>
</reference>
<dbReference type="GO" id="GO:0005886">
    <property type="term" value="C:plasma membrane"/>
    <property type="evidence" value="ECO:0007669"/>
    <property type="project" value="InterPro"/>
</dbReference>
<evidence type="ECO:0000313" key="9">
    <source>
        <dbReference type="EMBL" id="BBD20167.1"/>
    </source>
</evidence>
<comment type="similarity">
    <text evidence="7">Belongs to the binding-protein-dependent transport system permease family. CysTW subfamily.</text>
</comment>
<dbReference type="GO" id="GO:0031969">
    <property type="term" value="C:chloroplast membrane"/>
    <property type="evidence" value="ECO:0007669"/>
    <property type="project" value="UniProtKB-SubCell"/>
</dbReference>
<dbReference type="GeneID" id="36487588"/>
<organism evidence="9">
    <name type="scientific">Prototheca stagnorum</name>
    <dbReference type="NCBI Taxonomy" id="215448"/>
    <lineage>
        <taxon>Eukaryota</taxon>
        <taxon>Viridiplantae</taxon>
        <taxon>Chlorophyta</taxon>
        <taxon>core chlorophytes</taxon>
        <taxon>Trebouxiophyceae</taxon>
        <taxon>Chlorellales</taxon>
        <taxon>Chlorellaceae</taxon>
        <taxon>Prototheca</taxon>
    </lineage>
</organism>
<keyword evidence="5 7" id="KW-0764">Sulfate transport</keyword>
<geneLocation type="chloroplast" evidence="9"/>
<dbReference type="PANTHER" id="PTHR30406:SF8">
    <property type="entry name" value="SULFATE TRANSPORT SYSTEM PERMEASE PROTEIN CYST"/>
    <property type="match status" value="1"/>
</dbReference>
<evidence type="ECO:0000256" key="1">
    <source>
        <dbReference type="ARBA" id="ARBA00004446"/>
    </source>
</evidence>
<dbReference type="PANTHER" id="PTHR30406">
    <property type="entry name" value="SULFATE TRANSPORT SYSTEM PERMEASE PROTEIN"/>
    <property type="match status" value="1"/>
</dbReference>
<dbReference type="SUPFAM" id="SSF161098">
    <property type="entry name" value="MetI-like"/>
    <property type="match status" value="1"/>
</dbReference>
<comment type="function">
    <text evidence="7">Part of the ABC transporter complex (TC 3.A.1.6.1) involved in sulfate/thiosulfate import.</text>
</comment>
<dbReference type="PROSITE" id="PS50928">
    <property type="entry name" value="ABC_TM1"/>
    <property type="match status" value="1"/>
</dbReference>
<keyword evidence="4 7" id="KW-1133">Transmembrane helix</keyword>
<dbReference type="NCBIfam" id="TIGR02139">
    <property type="entry name" value="permease_CysT"/>
    <property type="match status" value="1"/>
</dbReference>
<gene>
    <name evidence="9" type="primary">cysT</name>
</gene>
<keyword evidence="7 9" id="KW-0934">Plastid</keyword>
<comment type="caution">
    <text evidence="7">Lacks conserved residue(s) required for the propagation of feature annotation.</text>
</comment>
<dbReference type="InterPro" id="IPR035906">
    <property type="entry name" value="MetI-like_sf"/>
</dbReference>
<sequence>MIRYQSQTMRRFIETYKTCKPRQYNKFFSKDALEEYIAFILEKHRLKKFITIHISFTLLLPLYAIFFYVYRSPWNVVLQKAKDPIALTAIGLSFKLALITAILNTTLGFMITWFLIRYTFTGKRWIDASIDLPFAMPTSVAGLTLSSLFGGKGWIGSLLGEHQIIYTKAGVLLAMVFVSFPFVVRSVQPVLDKINSDVEIEENAWCLGSEDTYTFSRVIFPLSIPALLNGFSLTFSRALGEFGSVVMVSGNFPFEDLVSSVCISQTLEQYDYTGACVISSIVILGACVFLAIMYCFRYYFVLRKK</sequence>
<evidence type="ECO:0000256" key="2">
    <source>
        <dbReference type="ARBA" id="ARBA00022448"/>
    </source>
</evidence>
<dbReference type="Pfam" id="PF00528">
    <property type="entry name" value="BPD_transp_1"/>
    <property type="match status" value="1"/>
</dbReference>
<evidence type="ECO:0000256" key="3">
    <source>
        <dbReference type="ARBA" id="ARBA00022692"/>
    </source>
</evidence>
<keyword evidence="9" id="KW-0150">Chloroplast</keyword>
<feature type="transmembrane region" description="Helical" evidence="7">
    <location>
        <begin position="277"/>
        <end position="300"/>
    </location>
</feature>
<dbReference type="InterPro" id="IPR005667">
    <property type="entry name" value="Sulph_transpt2"/>
</dbReference>
<dbReference type="GO" id="GO:0015419">
    <property type="term" value="F:ABC-type sulfate transporter activity"/>
    <property type="evidence" value="ECO:0007669"/>
    <property type="project" value="UniProtKB-UniRule"/>
</dbReference>
<keyword evidence="3 7" id="KW-0812">Transmembrane</keyword>
<keyword evidence="2 7" id="KW-0813">Transport</keyword>
<feature type="transmembrane region" description="Helical" evidence="7">
    <location>
        <begin position="49"/>
        <end position="70"/>
    </location>
</feature>
<feature type="domain" description="ABC transmembrane type-1" evidence="8">
    <location>
        <begin position="90"/>
        <end position="294"/>
    </location>
</feature>
<evidence type="ECO:0000256" key="5">
    <source>
        <dbReference type="ARBA" id="ARBA00023032"/>
    </source>
</evidence>
<dbReference type="AlphaFoldDB" id="A0A2Z6BEL8"/>
<feature type="transmembrane region" description="Helical" evidence="7">
    <location>
        <begin position="218"/>
        <end position="239"/>
    </location>
</feature>
<feature type="transmembrane region" description="Helical" evidence="7">
    <location>
        <begin position="128"/>
        <end position="151"/>
    </location>
</feature>
<evidence type="ECO:0000259" key="8">
    <source>
        <dbReference type="PROSITE" id="PS50928"/>
    </source>
</evidence>
<proteinExistence type="inferred from homology"/>
<comment type="subcellular location">
    <subcellularLocation>
        <location evidence="1">Plastid membrane</location>
        <topology evidence="1">Multi-pass membrane protein</topology>
    </subcellularLocation>
    <subcellularLocation>
        <location evidence="7">Plastid</location>
        <location evidence="7">Chloroplast membrane</location>
        <topology evidence="7">Multi-pass membrane protein</topology>
    </subcellularLocation>
</comment>
<dbReference type="CDD" id="cd06261">
    <property type="entry name" value="TM_PBP2"/>
    <property type="match status" value="1"/>
</dbReference>
<evidence type="ECO:0000256" key="4">
    <source>
        <dbReference type="ARBA" id="ARBA00022989"/>
    </source>
</evidence>
<feature type="transmembrane region" description="Helical" evidence="7">
    <location>
        <begin position="163"/>
        <end position="184"/>
    </location>
</feature>
<evidence type="ECO:0000256" key="7">
    <source>
        <dbReference type="RuleBase" id="RU366001"/>
    </source>
</evidence>